<keyword evidence="3" id="KW-0433">Leucine-rich repeat</keyword>
<dbReference type="GO" id="GO:0005652">
    <property type="term" value="C:nuclear lamina"/>
    <property type="evidence" value="ECO:0007669"/>
    <property type="project" value="UniProtKB-SubCell"/>
</dbReference>
<dbReference type="InterPro" id="IPR032675">
    <property type="entry name" value="LRR_dom_sf"/>
</dbReference>
<dbReference type="EMBL" id="LR999452">
    <property type="protein sequence ID" value="CAE5963470.1"/>
    <property type="molecule type" value="Genomic_DNA"/>
</dbReference>
<feature type="compositionally biased region" description="Polar residues" evidence="12">
    <location>
        <begin position="931"/>
        <end position="940"/>
    </location>
</feature>
<dbReference type="FunFam" id="3.80.10.10:FF:000269">
    <property type="entry name" value="Piriformospora indica-insensitive protein 2"/>
    <property type="match status" value="1"/>
</dbReference>
<evidence type="ECO:0000313" key="14">
    <source>
        <dbReference type="Proteomes" id="UP000682877"/>
    </source>
</evidence>
<evidence type="ECO:0000256" key="1">
    <source>
        <dbReference type="ARBA" id="ARBA00004236"/>
    </source>
</evidence>
<evidence type="ECO:0000256" key="11">
    <source>
        <dbReference type="SAM" id="Coils"/>
    </source>
</evidence>
<feature type="compositionally biased region" description="Basic and acidic residues" evidence="12">
    <location>
        <begin position="876"/>
        <end position="896"/>
    </location>
</feature>
<feature type="region of interest" description="Disordered" evidence="12">
    <location>
        <begin position="800"/>
        <end position="994"/>
    </location>
</feature>
<comment type="subcellular location">
    <subcellularLocation>
        <location evidence="1">Cell membrane</location>
    </subcellularLocation>
    <subcellularLocation>
        <location evidence="9">Nucleus lamina</location>
    </subcellularLocation>
</comment>
<dbReference type="PANTHER" id="PTHR31908">
    <property type="entry name" value="PROTEIN CROWDED NUCLEI 4"/>
    <property type="match status" value="1"/>
</dbReference>
<dbReference type="PANTHER" id="PTHR31908:SF9">
    <property type="entry name" value="PROTEIN CROWDED NUCLEI 3"/>
    <property type="match status" value="1"/>
</dbReference>
<name>A0A8S1ZV70_ARAAE</name>
<feature type="compositionally biased region" description="Acidic residues" evidence="12">
    <location>
        <begin position="1046"/>
        <end position="1067"/>
    </location>
</feature>
<keyword evidence="5" id="KW-0677">Repeat</keyword>
<feature type="compositionally biased region" description="Basic residues" evidence="12">
    <location>
        <begin position="853"/>
        <end position="867"/>
    </location>
</feature>
<evidence type="ECO:0000256" key="4">
    <source>
        <dbReference type="ARBA" id="ARBA00022729"/>
    </source>
</evidence>
<evidence type="ECO:0000256" key="7">
    <source>
        <dbReference type="ARBA" id="ARBA00023136"/>
    </source>
</evidence>
<keyword evidence="2" id="KW-1003">Cell membrane</keyword>
<feature type="coiled-coil region" evidence="11">
    <location>
        <begin position="194"/>
        <end position="340"/>
    </location>
</feature>
<feature type="region of interest" description="Disordered" evidence="12">
    <location>
        <begin position="569"/>
        <end position="601"/>
    </location>
</feature>
<dbReference type="GO" id="GO:0009620">
    <property type="term" value="P:response to fungus"/>
    <property type="evidence" value="ECO:0007669"/>
    <property type="project" value="UniProtKB-ARBA"/>
</dbReference>
<dbReference type="GO" id="GO:0005886">
    <property type="term" value="C:plasma membrane"/>
    <property type="evidence" value="ECO:0007669"/>
    <property type="project" value="UniProtKB-SubCell"/>
</dbReference>
<dbReference type="Pfam" id="PF00560">
    <property type="entry name" value="LRR_1"/>
    <property type="match status" value="3"/>
</dbReference>
<evidence type="ECO:0000256" key="12">
    <source>
        <dbReference type="SAM" id="MobiDB-lite"/>
    </source>
</evidence>
<evidence type="ECO:0000256" key="9">
    <source>
        <dbReference type="ARBA" id="ARBA00024186"/>
    </source>
</evidence>
<dbReference type="Gene3D" id="3.80.10.10">
    <property type="entry name" value="Ribonuclease Inhibitor"/>
    <property type="match status" value="3"/>
</dbReference>
<gene>
    <name evidence="13" type="ORF">AARE701A_LOCUS4938</name>
</gene>
<feature type="compositionally biased region" description="Acidic residues" evidence="12">
    <location>
        <begin position="811"/>
        <end position="822"/>
    </location>
</feature>
<dbReference type="FunFam" id="3.80.10.10:FF:000299">
    <property type="entry name" value="Piriformospora indica-insensitive protein 2"/>
    <property type="match status" value="1"/>
</dbReference>
<organism evidence="13 14">
    <name type="scientific">Arabidopsis arenosa</name>
    <name type="common">Sand rock-cress</name>
    <name type="synonym">Cardaminopsis arenosa</name>
    <dbReference type="NCBI Taxonomy" id="38785"/>
    <lineage>
        <taxon>Eukaryota</taxon>
        <taxon>Viridiplantae</taxon>
        <taxon>Streptophyta</taxon>
        <taxon>Embryophyta</taxon>
        <taxon>Tracheophyta</taxon>
        <taxon>Spermatophyta</taxon>
        <taxon>Magnoliopsida</taxon>
        <taxon>eudicotyledons</taxon>
        <taxon>Gunneridae</taxon>
        <taxon>Pentapetalae</taxon>
        <taxon>rosids</taxon>
        <taxon>malvids</taxon>
        <taxon>Brassicales</taxon>
        <taxon>Brassicaceae</taxon>
        <taxon>Camelineae</taxon>
        <taxon>Arabidopsis</taxon>
    </lineage>
</organism>
<protein>
    <submittedName>
        <fullName evidence="13">Uncharacterized protein</fullName>
    </submittedName>
</protein>
<feature type="coiled-coil region" evidence="11">
    <location>
        <begin position="647"/>
        <end position="684"/>
    </location>
</feature>
<evidence type="ECO:0000256" key="10">
    <source>
        <dbReference type="ARBA" id="ARBA00024208"/>
    </source>
</evidence>
<sequence>MFTPQRNRWPETDRKGKAIAFSDEIMTPPPQTMLLRENDDWLKFKEVGLLDEASLERKDRDALIEKILKLEKELFDYQHNMGLLLIEKKKWTSTNEELQQAYDEATEILKRERTSNLIALNEADKREENLRKALIAEKQFVAELEKDLKYWQQEHSVVKSTSEEKLAEANALVIGMKEKALEVDRERAIAEEKFSVVNRKSSELERKLKEVETREKVLQRDHLSLVTEREAHEAVFYKQREDLQEWEKKLTLEEDRLSEVKRSINHREEIIMEKERTIKKKEKILENLQQKISIAKSELTEKEESIEIKLNDISLKEKDFEAMKAKVDIKEKELHEFEEKLIEREKMEIGKLLDDQKAVLDSRRHEFEMELEQMRRSLDEELEGKKAEIEQLQVEISDKEEKLAKREASLEKMEEGLKEKEKDLETSLKTVKEKEKSLKAEEKKLHIENERLHEDKECLRKLKDEIEEIGAETTKQESRIREEHESLRVTKEERVEFLRLQSELKQQIDKVKQEEELLLKEREELKQDKERFEKEWEALDQKRADITKEQNEVAEEKEKLRNLQISEKHRLKREEMTSRDNLKRELDGVKMQKESFEADMEDLEKQKRNLDMEFQRQEEEGERDFNERARTYEKRSQEELDNINYTKKLAQREMEEVQYEKLALEREREQISVQKKLLKEQEAEMHKDITELDVLRSSLKEQREKFICERERFLVFLEKLKSCSSCGEITENFVMSDLRLPDVEDGDKRFGKQKLKVEEALNISPSAESSRRTSLLGKIASKLLSISPIGKDKVTDLGITAKLPESSQPDDTLDIVSGDDQEPSATEQSFTDSRIQDGPEGSLQSEIKSDKPRRGRGRGRGRGKSARGRSQATKAASRDSKPSDGEIPRKRQREQTSRITESEQAAGDSDDGVDSTTTGGRRKKRQIAVPVSQTPGQSRYQLRRHRNVGTEEDKAQASMGATKKQESVNGDIRTVPSPKETLTPPQGENRENGKAEVFVETVTHEEIVRVEVETEFKDNNTGNRLVEDQQLEGGGSGEIREHGKDDDENFSMIEEENEGEEEEEETERQDNAGIQGTKPETRSKAETEESEGGPMEKTEQAALYSTIQGFVGESWNGSYLYPDPCGWTPIQGVTCDMYDDLWYVTALSFGTMKDNSLACSEIPVIRPQLFELKHLKSLSLFSCFTSPNRYLASISDEKWLDLSKSLERLEIRSNPGLIGELPSVITNLTNFQSLVVLENQLTGPLPKNLAKLTRLRRLVLSGNRFTGRIPEVYGLTGLLILDLSRNFLSGSLPLSIGGLDSLLKLDLSNNYLEGKLPRELESLKNLTLLDLRNNRFSGGLTKEIQEMNSLVELVLSNNRLAGDLTGIEWRNLKNLVVLDLSKTGLKGEIPGSILELKKLRFLGLSNNNLGGKLIPQMETEMPSLSALYVNGNNISGEMEFSRKFYEKMGRRLGVWGNPNLCYNGNEIKNLSDHVPFGVNQFFDDPLPTENCAEDFVKRVESLSSMENNSAKLENGRTPHCWTFFSSKQSFSGKHPNSHGIES</sequence>
<dbReference type="SUPFAM" id="SSF52058">
    <property type="entry name" value="L domain-like"/>
    <property type="match status" value="1"/>
</dbReference>
<dbReference type="Proteomes" id="UP000682877">
    <property type="component" value="Chromosome 2"/>
</dbReference>
<accession>A0A8S1ZV70</accession>
<dbReference type="FunFam" id="3.80.10.10:FF:000375">
    <property type="entry name" value="Piriformospora indica-insensitive protein 2"/>
    <property type="match status" value="1"/>
</dbReference>
<keyword evidence="14" id="KW-1185">Reference proteome</keyword>
<dbReference type="GO" id="GO:0006997">
    <property type="term" value="P:nucleus organization"/>
    <property type="evidence" value="ECO:0007669"/>
    <property type="project" value="InterPro"/>
</dbReference>
<feature type="compositionally biased region" description="Polar residues" evidence="12">
    <location>
        <begin position="823"/>
        <end position="833"/>
    </location>
</feature>
<proteinExistence type="inferred from homology"/>
<keyword evidence="6 11" id="KW-0175">Coiled coil</keyword>
<evidence type="ECO:0000256" key="8">
    <source>
        <dbReference type="ARBA" id="ARBA00023242"/>
    </source>
</evidence>
<evidence type="ECO:0000256" key="3">
    <source>
        <dbReference type="ARBA" id="ARBA00022614"/>
    </source>
</evidence>
<evidence type="ECO:0000256" key="2">
    <source>
        <dbReference type="ARBA" id="ARBA00022475"/>
    </source>
</evidence>
<feature type="coiled-coil region" evidence="11">
    <location>
        <begin position="53"/>
        <end position="115"/>
    </location>
</feature>
<evidence type="ECO:0000256" key="5">
    <source>
        <dbReference type="ARBA" id="ARBA00022737"/>
    </source>
</evidence>
<comment type="similarity">
    <text evidence="10">Belongs to the CRWN family.</text>
</comment>
<evidence type="ECO:0000313" key="13">
    <source>
        <dbReference type="EMBL" id="CAE5963470.1"/>
    </source>
</evidence>
<reference evidence="13" key="1">
    <citation type="submission" date="2021-01" db="EMBL/GenBank/DDBJ databases">
        <authorList>
            <person name="Bezrukov I."/>
        </authorList>
    </citation>
    <scope>NUCLEOTIDE SEQUENCE</scope>
</reference>
<evidence type="ECO:0000256" key="6">
    <source>
        <dbReference type="ARBA" id="ARBA00023054"/>
    </source>
</evidence>
<feature type="region of interest" description="Disordered" evidence="12">
    <location>
        <begin position="1018"/>
        <end position="1097"/>
    </location>
</feature>
<keyword evidence="8" id="KW-0539">Nucleus</keyword>
<keyword evidence="7" id="KW-0472">Membrane</keyword>
<keyword evidence="4" id="KW-0732">Signal</keyword>
<dbReference type="InterPro" id="IPR040418">
    <property type="entry name" value="CRWN"/>
</dbReference>
<dbReference type="InterPro" id="IPR001611">
    <property type="entry name" value="Leu-rich_rpt"/>
</dbReference>
<feature type="compositionally biased region" description="Basic and acidic residues" evidence="12">
    <location>
        <begin position="569"/>
        <end position="596"/>
    </location>
</feature>